<dbReference type="AlphaFoldDB" id="A0AAP0KXM6"/>
<dbReference type="PROSITE" id="PS50181">
    <property type="entry name" value="FBOX"/>
    <property type="match status" value="1"/>
</dbReference>
<keyword evidence="3" id="KW-1185">Reference proteome</keyword>
<dbReference type="CDD" id="cd22162">
    <property type="entry name" value="F-box_AtSKIP3-like"/>
    <property type="match status" value="1"/>
</dbReference>
<accession>A0AAP0KXM6</accession>
<sequence>MQTEEKPLDLQVLPEGCISNVISLTSPRDACRLSLISTIFKRAGESDAVWERFLPSDYQAIISRSTSPVVPPDLSKKDLYFFLCDNPILIDGGLVDKCTGKKIYMLGARDLSITWGSTPEHWRWRALSESRFAEVAELLAVCWLEIIGKIETRMLSSKTIYKAYLVIKFGDGMYGLQRSPANVSVSVGGNASGSKRLVYMCTEDDAHITNLRTRSLELEGQFPKNREDGWMEIEMGELFNHEGEDGEVKMTLTETKGGHWKGGLIVLGLKRQLRENEQKNESKIEKQSVACRCPIVTASVLTN</sequence>
<gene>
    <name evidence="2" type="ORF">Syun_006842</name>
</gene>
<dbReference type="InterPro" id="IPR036047">
    <property type="entry name" value="F-box-like_dom_sf"/>
</dbReference>
<dbReference type="SUPFAM" id="SSF81383">
    <property type="entry name" value="F-box domain"/>
    <property type="match status" value="1"/>
</dbReference>
<proteinExistence type="predicted"/>
<name>A0AAP0KXM6_9MAGN</name>
<dbReference type="InterPro" id="IPR001810">
    <property type="entry name" value="F-box_dom"/>
</dbReference>
<protein>
    <recommendedName>
        <fullName evidence="1">F-box domain-containing protein</fullName>
    </recommendedName>
</protein>
<comment type="caution">
    <text evidence="2">The sequence shown here is derived from an EMBL/GenBank/DDBJ whole genome shotgun (WGS) entry which is preliminary data.</text>
</comment>
<dbReference type="PANTHER" id="PTHR32278:SF111">
    <property type="entry name" value="F-BOX PROTEIN PP2-B12-RELATED"/>
    <property type="match status" value="1"/>
</dbReference>
<feature type="domain" description="F-box" evidence="1">
    <location>
        <begin position="7"/>
        <end position="53"/>
    </location>
</feature>
<evidence type="ECO:0000313" key="2">
    <source>
        <dbReference type="EMBL" id="KAK9160501.1"/>
    </source>
</evidence>
<dbReference type="EMBL" id="JBBNAF010000003">
    <property type="protein sequence ID" value="KAK9160501.1"/>
    <property type="molecule type" value="Genomic_DNA"/>
</dbReference>
<evidence type="ECO:0000259" key="1">
    <source>
        <dbReference type="PROSITE" id="PS50181"/>
    </source>
</evidence>
<dbReference type="PANTHER" id="PTHR32278">
    <property type="entry name" value="F-BOX DOMAIN-CONTAINING PROTEIN"/>
    <property type="match status" value="1"/>
</dbReference>
<reference evidence="2 3" key="1">
    <citation type="submission" date="2024-01" db="EMBL/GenBank/DDBJ databases">
        <title>Genome assemblies of Stephania.</title>
        <authorList>
            <person name="Yang L."/>
        </authorList>
    </citation>
    <scope>NUCLEOTIDE SEQUENCE [LARGE SCALE GENOMIC DNA]</scope>
    <source>
        <strain evidence="2">YNDBR</strain>
        <tissue evidence="2">Leaf</tissue>
    </source>
</reference>
<dbReference type="Pfam" id="PF14299">
    <property type="entry name" value="PP2"/>
    <property type="match status" value="1"/>
</dbReference>
<dbReference type="Proteomes" id="UP001420932">
    <property type="component" value="Unassembled WGS sequence"/>
</dbReference>
<organism evidence="2 3">
    <name type="scientific">Stephania yunnanensis</name>
    <dbReference type="NCBI Taxonomy" id="152371"/>
    <lineage>
        <taxon>Eukaryota</taxon>
        <taxon>Viridiplantae</taxon>
        <taxon>Streptophyta</taxon>
        <taxon>Embryophyta</taxon>
        <taxon>Tracheophyta</taxon>
        <taxon>Spermatophyta</taxon>
        <taxon>Magnoliopsida</taxon>
        <taxon>Ranunculales</taxon>
        <taxon>Menispermaceae</taxon>
        <taxon>Menispermoideae</taxon>
        <taxon>Cissampelideae</taxon>
        <taxon>Stephania</taxon>
    </lineage>
</organism>
<dbReference type="InterPro" id="IPR025886">
    <property type="entry name" value="PP2-like"/>
</dbReference>
<evidence type="ECO:0000313" key="3">
    <source>
        <dbReference type="Proteomes" id="UP001420932"/>
    </source>
</evidence>